<gene>
    <name evidence="2" type="ORF">SAMN05192548_102633</name>
</gene>
<accession>A0A1M6T9G2</accession>
<dbReference type="GO" id="GO:0051920">
    <property type="term" value="F:peroxiredoxin activity"/>
    <property type="evidence" value="ECO:0007669"/>
    <property type="project" value="InterPro"/>
</dbReference>
<dbReference type="OrthoDB" id="9801997at2"/>
<keyword evidence="2" id="KW-0560">Oxidoreductase</keyword>
<dbReference type="Pfam" id="PF02627">
    <property type="entry name" value="CMD"/>
    <property type="match status" value="1"/>
</dbReference>
<evidence type="ECO:0000313" key="2">
    <source>
        <dbReference type="EMBL" id="SHK53625.1"/>
    </source>
</evidence>
<feature type="domain" description="Carboxymuconolactone decarboxylase-like" evidence="1">
    <location>
        <begin position="7"/>
        <end position="73"/>
    </location>
</feature>
<proteinExistence type="predicted"/>
<dbReference type="Proteomes" id="UP000184395">
    <property type="component" value="Unassembled WGS sequence"/>
</dbReference>
<dbReference type="GeneID" id="301981414"/>
<organism evidence="2 3">
    <name type="scientific">Paraburkholderia terricola</name>
    <dbReference type="NCBI Taxonomy" id="169427"/>
    <lineage>
        <taxon>Bacteria</taxon>
        <taxon>Pseudomonadati</taxon>
        <taxon>Pseudomonadota</taxon>
        <taxon>Betaproteobacteria</taxon>
        <taxon>Burkholderiales</taxon>
        <taxon>Burkholderiaceae</taxon>
        <taxon>Paraburkholderia</taxon>
    </lineage>
</organism>
<dbReference type="EMBL" id="FRAB01000026">
    <property type="protein sequence ID" value="SHK53625.1"/>
    <property type="molecule type" value="Genomic_DNA"/>
</dbReference>
<evidence type="ECO:0000259" key="1">
    <source>
        <dbReference type="Pfam" id="PF02627"/>
    </source>
</evidence>
<dbReference type="Gene3D" id="1.20.1290.10">
    <property type="entry name" value="AhpD-like"/>
    <property type="match status" value="1"/>
</dbReference>
<evidence type="ECO:0000313" key="3">
    <source>
        <dbReference type="Proteomes" id="UP000184395"/>
    </source>
</evidence>
<reference evidence="2 3" key="1">
    <citation type="submission" date="2016-11" db="EMBL/GenBank/DDBJ databases">
        <authorList>
            <person name="Jaros S."/>
            <person name="Januszkiewicz K."/>
            <person name="Wedrychowicz H."/>
        </authorList>
    </citation>
    <scope>NUCLEOTIDE SEQUENCE [LARGE SCALE GENOMIC DNA]</scope>
    <source>
        <strain evidence="2 3">LMG 20594</strain>
    </source>
</reference>
<dbReference type="SUPFAM" id="SSF69118">
    <property type="entry name" value="AhpD-like"/>
    <property type="match status" value="1"/>
</dbReference>
<keyword evidence="2" id="KW-0575">Peroxidase</keyword>
<protein>
    <submittedName>
        <fullName evidence="2">Alkylhydroperoxidase AhpD family core domain-containing protein</fullName>
    </submittedName>
</protein>
<dbReference type="AlphaFoldDB" id="A0A1M6T9G2"/>
<dbReference type="InterPro" id="IPR029032">
    <property type="entry name" value="AhpD-like"/>
</dbReference>
<dbReference type="STRING" id="169427.SAMN05192548_102633"/>
<sequence length="137" mass="15142">MTPPIQSGPLDAGLIALLDLRASQINGCLLCVQYGLRLALHAAVPTSKIEHIGSWRCADVFCSAEKAALAWMEHLSGVSEQSASDEIWARMRKYFNETQISELFKYWSSSALWSTDEVIRCCTAGKTVNPAVDWHAQ</sequence>
<dbReference type="RefSeq" id="WP_159442583.1">
    <property type="nucleotide sequence ID" value="NZ_CADFGY010000004.1"/>
</dbReference>
<name>A0A1M6T9G2_9BURK</name>
<dbReference type="InterPro" id="IPR003779">
    <property type="entry name" value="CMD-like"/>
</dbReference>